<evidence type="ECO:0000256" key="1">
    <source>
        <dbReference type="ARBA" id="ARBA00001966"/>
    </source>
</evidence>
<dbReference type="SMART" id="SM00729">
    <property type="entry name" value="Elp3"/>
    <property type="match status" value="1"/>
</dbReference>
<dbReference type="InterPro" id="IPR017200">
    <property type="entry name" value="PqqE-like"/>
</dbReference>
<dbReference type="PANTHER" id="PTHR11228:SF34">
    <property type="entry name" value="TUNGSTEN-CONTAINING ALDEHYDE FERREDOXIN OXIDOREDUCTASE COFACTOR MODIFYING PROTEIN"/>
    <property type="match status" value="1"/>
</dbReference>
<dbReference type="SFLD" id="SFLDG01067">
    <property type="entry name" value="SPASM/twitch_domain_containing"/>
    <property type="match status" value="1"/>
</dbReference>
<dbReference type="InterPro" id="IPR007197">
    <property type="entry name" value="rSAM"/>
</dbReference>
<dbReference type="EMBL" id="CP019454">
    <property type="protein sequence ID" value="AUW95007.1"/>
    <property type="molecule type" value="Genomic_DNA"/>
</dbReference>
<organism evidence="8 9">
    <name type="scientific">Sulfobacillus thermotolerans</name>
    <dbReference type="NCBI Taxonomy" id="338644"/>
    <lineage>
        <taxon>Bacteria</taxon>
        <taxon>Bacillati</taxon>
        <taxon>Bacillota</taxon>
        <taxon>Clostridia</taxon>
        <taxon>Eubacteriales</taxon>
        <taxon>Clostridiales Family XVII. Incertae Sedis</taxon>
        <taxon>Sulfobacillus</taxon>
    </lineage>
</organism>
<evidence type="ECO:0000256" key="6">
    <source>
        <dbReference type="ARBA" id="ARBA00023014"/>
    </source>
</evidence>
<feature type="domain" description="Radical SAM core" evidence="7">
    <location>
        <begin position="4"/>
        <end position="219"/>
    </location>
</feature>
<keyword evidence="5" id="KW-0408">Iron</keyword>
<dbReference type="CDD" id="cd21123">
    <property type="entry name" value="SPASM_MftC-like"/>
    <property type="match status" value="1"/>
</dbReference>
<keyword evidence="9" id="KW-1185">Reference proteome</keyword>
<evidence type="ECO:0000256" key="3">
    <source>
        <dbReference type="ARBA" id="ARBA00022691"/>
    </source>
</evidence>
<evidence type="ECO:0000256" key="2">
    <source>
        <dbReference type="ARBA" id="ARBA00022485"/>
    </source>
</evidence>
<keyword evidence="6" id="KW-0411">Iron-sulfur</keyword>
<gene>
    <name evidence="8" type="ORF">BXT84_14455</name>
</gene>
<dbReference type="InterPro" id="IPR050377">
    <property type="entry name" value="Radical_SAM_PqqE_MftC-like"/>
</dbReference>
<reference evidence="8 9" key="1">
    <citation type="journal article" date="2019" name="Sci. Rep.">
        <title>Sulfobacillus thermotolerans: new insights into resistance and metabolic capacities of acidophilic chemolithotrophs.</title>
        <authorList>
            <person name="Panyushkina A.E."/>
            <person name="Babenko V.V."/>
            <person name="Nikitina A.S."/>
            <person name="Selezneva O.V."/>
            <person name="Tsaplina I.A."/>
            <person name="Letarova M.A."/>
            <person name="Kostryukova E.S."/>
            <person name="Letarov A.V."/>
        </authorList>
    </citation>
    <scope>NUCLEOTIDE SEQUENCE [LARGE SCALE GENOMIC DNA]</scope>
    <source>
        <strain evidence="8 9">Kr1</strain>
    </source>
</reference>
<sequence length="342" mass="37991">MNFNESPHIITWELTRACQLHCRHCRARAIPRRDFRELTLSQIEGVLDDIAQMHPRPMVIFTGGDPLEREDLPAIIKAAVRRNIRTAIAPSVTPLLTPEVIQTWKDLGVSAVSLSLDGATQAVHDRFRGVLGTFARSIEIAHAITESGMALQINTSVSPFTLNDMPKMGRLVQMLKARSWEVFFVIPTGRARAAESLDAESIEKALHWLKDYAQTVPFRVTSVGAPQFSRVLGRPLDSAPTIREAQGFAFISHYGDVYPPGYLPISAGNLKQQSFSEIYRHSELFCTLRDSRNFEGRCGICDYHDICGGSRARAYAVTGNYLAQDPGCPEPSDEEQDAVLPV</sequence>
<dbReference type="Proteomes" id="UP000325292">
    <property type="component" value="Chromosome"/>
</dbReference>
<dbReference type="CDD" id="cd01335">
    <property type="entry name" value="Radical_SAM"/>
    <property type="match status" value="1"/>
</dbReference>
<dbReference type="PROSITE" id="PS51918">
    <property type="entry name" value="RADICAL_SAM"/>
    <property type="match status" value="1"/>
</dbReference>
<evidence type="ECO:0000256" key="5">
    <source>
        <dbReference type="ARBA" id="ARBA00023004"/>
    </source>
</evidence>
<name>A0ABN5H2M8_9FIRM</name>
<dbReference type="PANTHER" id="PTHR11228">
    <property type="entry name" value="RADICAL SAM DOMAIN PROTEIN"/>
    <property type="match status" value="1"/>
</dbReference>
<comment type="cofactor">
    <cofactor evidence="1">
        <name>[4Fe-4S] cluster</name>
        <dbReference type="ChEBI" id="CHEBI:49883"/>
    </cofactor>
</comment>
<evidence type="ECO:0000313" key="9">
    <source>
        <dbReference type="Proteomes" id="UP000325292"/>
    </source>
</evidence>
<dbReference type="Pfam" id="PF04055">
    <property type="entry name" value="Radical_SAM"/>
    <property type="match status" value="1"/>
</dbReference>
<dbReference type="InterPro" id="IPR023885">
    <property type="entry name" value="4Fe4S-binding_SPASM_dom"/>
</dbReference>
<accession>A0ABN5H2M8</accession>
<dbReference type="Pfam" id="PF13186">
    <property type="entry name" value="SPASM"/>
    <property type="match status" value="1"/>
</dbReference>
<dbReference type="InterPro" id="IPR058240">
    <property type="entry name" value="rSAM_sf"/>
</dbReference>
<keyword evidence="2" id="KW-0004">4Fe-4S</keyword>
<keyword evidence="3" id="KW-0949">S-adenosyl-L-methionine</keyword>
<proteinExistence type="predicted"/>
<evidence type="ECO:0000313" key="8">
    <source>
        <dbReference type="EMBL" id="AUW95007.1"/>
    </source>
</evidence>
<evidence type="ECO:0000259" key="7">
    <source>
        <dbReference type="PROSITE" id="PS51918"/>
    </source>
</evidence>
<dbReference type="SUPFAM" id="SSF102114">
    <property type="entry name" value="Radical SAM enzymes"/>
    <property type="match status" value="1"/>
</dbReference>
<keyword evidence="4" id="KW-0479">Metal-binding</keyword>
<protein>
    <submittedName>
        <fullName evidence="8">Radical SAM protein</fullName>
    </submittedName>
</protein>
<dbReference type="SFLD" id="SFLDS00029">
    <property type="entry name" value="Radical_SAM"/>
    <property type="match status" value="1"/>
</dbReference>
<dbReference type="PIRSF" id="PIRSF037420">
    <property type="entry name" value="PQQ_syn_pqqE"/>
    <property type="match status" value="1"/>
</dbReference>
<dbReference type="InterPro" id="IPR006638">
    <property type="entry name" value="Elp3/MiaA/NifB-like_rSAM"/>
</dbReference>
<dbReference type="Gene3D" id="3.20.20.70">
    <property type="entry name" value="Aldolase class I"/>
    <property type="match status" value="1"/>
</dbReference>
<dbReference type="InterPro" id="IPR013785">
    <property type="entry name" value="Aldolase_TIM"/>
</dbReference>
<evidence type="ECO:0000256" key="4">
    <source>
        <dbReference type="ARBA" id="ARBA00022723"/>
    </source>
</evidence>